<dbReference type="RefSeq" id="WP_105196340.1">
    <property type="nucleotide sequence ID" value="NZ_OLKH01000098.1"/>
</dbReference>
<proteinExistence type="predicted"/>
<dbReference type="EMBL" id="RQSM01000004">
    <property type="protein sequence ID" value="RVU89812.1"/>
    <property type="molecule type" value="Genomic_DNA"/>
</dbReference>
<organism evidence="2 3">
    <name type="scientific">Flavobacterium columnare</name>
    <dbReference type="NCBI Taxonomy" id="996"/>
    <lineage>
        <taxon>Bacteria</taxon>
        <taxon>Pseudomonadati</taxon>
        <taxon>Bacteroidota</taxon>
        <taxon>Flavobacteriia</taxon>
        <taxon>Flavobacteriales</taxon>
        <taxon>Flavobacteriaceae</taxon>
        <taxon>Flavobacterium</taxon>
    </lineage>
</organism>
<reference evidence="2" key="1">
    <citation type="submission" date="2018-02" db="EMBL/GenBank/DDBJ databases">
        <authorList>
            <person name="Cohen D.B."/>
            <person name="Kent A.D."/>
        </authorList>
    </citation>
    <scope>NUCLEOTIDE SEQUENCE [LARGE SCALE GENOMIC DNA]</scope>
    <source>
        <strain evidence="2">CIP109753</strain>
    </source>
</reference>
<protein>
    <recommendedName>
        <fullName evidence="5">Lipoprotein</fullName>
    </recommendedName>
</protein>
<evidence type="ECO:0000313" key="2">
    <source>
        <dbReference type="EMBL" id="SPE77719.1"/>
    </source>
</evidence>
<gene>
    <name evidence="1" type="ORF">EH230_13670</name>
    <name evidence="2" type="ORF">FLACOL_01724</name>
</gene>
<dbReference type="Proteomes" id="UP000238180">
    <property type="component" value="Unassembled WGS sequence"/>
</dbReference>
<accession>A0A2N9PBI4</accession>
<evidence type="ECO:0000313" key="3">
    <source>
        <dbReference type="Proteomes" id="UP000238180"/>
    </source>
</evidence>
<dbReference type="PROSITE" id="PS51257">
    <property type="entry name" value="PROKAR_LIPOPROTEIN"/>
    <property type="match status" value="1"/>
</dbReference>
<evidence type="ECO:0008006" key="5">
    <source>
        <dbReference type="Google" id="ProtNLM"/>
    </source>
</evidence>
<dbReference type="EMBL" id="OLKH01000098">
    <property type="protein sequence ID" value="SPE77719.1"/>
    <property type="molecule type" value="Genomic_DNA"/>
</dbReference>
<dbReference type="OrthoDB" id="1376389at2"/>
<sequence length="215" mass="24624">MKKNILLLSSLLIIGCKFDPHSKEKSKNKEVALTEDTLVQSNQSKEKEEDTSYMIPSEKEAFPFIIDQKVYTKLSDLDSQYILIKDINTINKLLIPKYKKELISINNNSNLLSDYSFVKIAERKVRDFKVTFFSALYHGDGDFITTFINVTKENSSKIIDSKKVCDYYSYMGGTKLATLIMDKTGKLEITTTIDKKKPNMDNLKIDMDGRIISSK</sequence>
<dbReference type="Proteomes" id="UP000288951">
    <property type="component" value="Unassembled WGS sequence"/>
</dbReference>
<name>A0A2N9PBI4_9FLAO</name>
<reference evidence="1" key="2">
    <citation type="submission" date="2018-12" db="EMBL/GenBank/DDBJ databases">
        <title>Draft genome sequence of Flaovobacterium columnare ARS1 isolated from channel catfish in Alabama.</title>
        <authorList>
            <person name="Cai W."/>
            <person name="Arias C."/>
        </authorList>
    </citation>
    <scope>NUCLEOTIDE SEQUENCE [LARGE SCALE GENOMIC DNA]</scope>
    <source>
        <strain evidence="1">ARS1</strain>
    </source>
</reference>
<dbReference type="AlphaFoldDB" id="A0A2N9PBI4"/>
<evidence type="ECO:0000313" key="1">
    <source>
        <dbReference type="EMBL" id="RVU89812.1"/>
    </source>
</evidence>
<evidence type="ECO:0000313" key="4">
    <source>
        <dbReference type="Proteomes" id="UP000288951"/>
    </source>
</evidence>
<keyword evidence="4" id="KW-1185">Reference proteome</keyword>